<dbReference type="Proteomes" id="UP000037395">
    <property type="component" value="Unassembled WGS sequence"/>
</dbReference>
<proteinExistence type="predicted"/>
<evidence type="ECO:0000259" key="4">
    <source>
        <dbReference type="PROSITE" id="PS51186"/>
    </source>
</evidence>
<protein>
    <submittedName>
        <fullName evidence="5">GNAT family N-acetyltransferase</fullName>
    </submittedName>
</protein>
<dbReference type="Pfam" id="PF13508">
    <property type="entry name" value="Acetyltransf_7"/>
    <property type="match status" value="1"/>
</dbReference>
<keyword evidence="2" id="KW-0012">Acyltransferase</keyword>
<keyword evidence="1" id="KW-0808">Transferase</keyword>
<dbReference type="OrthoDB" id="4774939at2"/>
<dbReference type="GO" id="GO:0016747">
    <property type="term" value="F:acyltransferase activity, transferring groups other than amino-acyl groups"/>
    <property type="evidence" value="ECO:0007669"/>
    <property type="project" value="InterPro"/>
</dbReference>
<feature type="region of interest" description="Disordered" evidence="3">
    <location>
        <begin position="141"/>
        <end position="160"/>
    </location>
</feature>
<dbReference type="Gene3D" id="3.40.630.30">
    <property type="match status" value="1"/>
</dbReference>
<dbReference type="SUPFAM" id="SSF55729">
    <property type="entry name" value="Acyl-CoA N-acyltransferases (Nat)"/>
    <property type="match status" value="1"/>
</dbReference>
<evidence type="ECO:0000256" key="1">
    <source>
        <dbReference type="ARBA" id="ARBA00022679"/>
    </source>
</evidence>
<dbReference type="PANTHER" id="PTHR43877">
    <property type="entry name" value="AMINOALKYLPHOSPHONATE N-ACETYLTRANSFERASE-RELATED-RELATED"/>
    <property type="match status" value="1"/>
</dbReference>
<keyword evidence="6" id="KW-1185">Reference proteome</keyword>
<dbReference type="EMBL" id="JPRF03000051">
    <property type="protein sequence ID" value="OEV34269.1"/>
    <property type="molecule type" value="Genomic_DNA"/>
</dbReference>
<dbReference type="InterPro" id="IPR050832">
    <property type="entry name" value="Bact_Acetyltransf"/>
</dbReference>
<reference evidence="5" key="1">
    <citation type="submission" date="2016-08" db="EMBL/GenBank/DDBJ databases">
        <title>Sequencing, Assembly and Comparative Genomics of S. aureofaciens ATCC 10762.</title>
        <authorList>
            <person name="Gradnigo J.S."/>
            <person name="Johnson N."/>
            <person name="Somerville G.A."/>
        </authorList>
    </citation>
    <scope>NUCLEOTIDE SEQUENCE [LARGE SCALE GENOMIC DNA]</scope>
    <source>
        <strain evidence="5">ATCC 10762</strain>
    </source>
</reference>
<evidence type="ECO:0000256" key="3">
    <source>
        <dbReference type="SAM" id="MobiDB-lite"/>
    </source>
</evidence>
<organism evidence="5 6">
    <name type="scientific">Kitasatospora aureofaciens</name>
    <name type="common">Streptomyces aureofaciens</name>
    <dbReference type="NCBI Taxonomy" id="1894"/>
    <lineage>
        <taxon>Bacteria</taxon>
        <taxon>Bacillati</taxon>
        <taxon>Actinomycetota</taxon>
        <taxon>Actinomycetes</taxon>
        <taxon>Kitasatosporales</taxon>
        <taxon>Streptomycetaceae</taxon>
        <taxon>Kitasatospora</taxon>
    </lineage>
</organism>
<feature type="domain" description="N-acetyltransferase" evidence="4">
    <location>
        <begin position="13"/>
        <end position="160"/>
    </location>
</feature>
<evidence type="ECO:0000313" key="5">
    <source>
        <dbReference type="EMBL" id="OEV34269.1"/>
    </source>
</evidence>
<evidence type="ECO:0000313" key="6">
    <source>
        <dbReference type="Proteomes" id="UP000037395"/>
    </source>
</evidence>
<dbReference type="CDD" id="cd04301">
    <property type="entry name" value="NAT_SF"/>
    <property type="match status" value="1"/>
</dbReference>
<name>A0A1E7N0Q5_KITAU</name>
<accession>A0A1E7N0Q5</accession>
<dbReference type="PANTHER" id="PTHR43877:SF1">
    <property type="entry name" value="ACETYLTRANSFERASE"/>
    <property type="match status" value="1"/>
</dbReference>
<sequence>MWMQSDAPFTGNVHLRAARAEDAAAVTEVFLASRAAAMPYLPRLHSDEATLWWVTNVVLADTRVWLAEDAGTGALLGFAALDGALLDHLYLRPDVRRRGIGTLLLGAVKEASPEELSLHVFQRNTGARAFYERHGFVPVDSNDGSRNEENEPDLTYRWTA</sequence>
<evidence type="ECO:0000256" key="2">
    <source>
        <dbReference type="ARBA" id="ARBA00023315"/>
    </source>
</evidence>
<dbReference type="PROSITE" id="PS51186">
    <property type="entry name" value="GNAT"/>
    <property type="match status" value="1"/>
</dbReference>
<comment type="caution">
    <text evidence="5">The sequence shown here is derived from an EMBL/GenBank/DDBJ whole genome shotgun (WGS) entry which is preliminary data.</text>
</comment>
<dbReference type="AlphaFoldDB" id="A0A1E7N0Q5"/>
<gene>
    <name evidence="5" type="ORF">HS99_0036705</name>
</gene>
<dbReference type="InterPro" id="IPR000182">
    <property type="entry name" value="GNAT_dom"/>
</dbReference>
<dbReference type="InterPro" id="IPR016181">
    <property type="entry name" value="Acyl_CoA_acyltransferase"/>
</dbReference>